<evidence type="ECO:0000259" key="8">
    <source>
        <dbReference type="Pfam" id="PF06738"/>
    </source>
</evidence>
<keyword evidence="3 7" id="KW-0812">Transmembrane</keyword>
<dbReference type="GO" id="GO:0015744">
    <property type="term" value="P:succinate transport"/>
    <property type="evidence" value="ECO:0007669"/>
    <property type="project" value="TreeGrafter"/>
</dbReference>
<proteinExistence type="inferred from homology"/>
<dbReference type="PANTHER" id="PTHR34390:SF2">
    <property type="entry name" value="SUCCINATE TRANSPORTER SUBUNIT YJJP-RELATED"/>
    <property type="match status" value="1"/>
</dbReference>
<evidence type="ECO:0000256" key="2">
    <source>
        <dbReference type="ARBA" id="ARBA00022475"/>
    </source>
</evidence>
<dbReference type="EMBL" id="AZTB01000001">
    <property type="protein sequence ID" value="KGG81497.1"/>
    <property type="molecule type" value="Genomic_DNA"/>
</dbReference>
<accession>A0A096BKX2</accession>
<reference evidence="9 10" key="1">
    <citation type="submission" date="2013-12" db="EMBL/GenBank/DDBJ databases">
        <title>Draft genome sequence of Caloranaerobacter sp. H53214.</title>
        <authorList>
            <person name="Jiang L.J."/>
            <person name="Shao Z.Z."/>
            <person name="Long M.N."/>
        </authorList>
    </citation>
    <scope>NUCLEOTIDE SEQUENCE [LARGE SCALE GENOMIC DNA]</scope>
    <source>
        <strain evidence="9 10">H53214</strain>
    </source>
</reference>
<feature type="transmembrane region" description="Helical" evidence="7">
    <location>
        <begin position="120"/>
        <end position="137"/>
    </location>
</feature>
<comment type="caution">
    <text evidence="9">The sequence shown here is derived from an EMBL/GenBank/DDBJ whole genome shotgun (WGS) entry which is preliminary data.</text>
</comment>
<evidence type="ECO:0000256" key="6">
    <source>
        <dbReference type="ARBA" id="ARBA00034125"/>
    </source>
</evidence>
<feature type="domain" description="Threonine/serine exporter-like N-terminal" evidence="8">
    <location>
        <begin position="14"/>
        <end position="250"/>
    </location>
</feature>
<keyword evidence="5 7" id="KW-0472">Membrane</keyword>
<feature type="transmembrane region" description="Helical" evidence="7">
    <location>
        <begin position="235"/>
        <end position="255"/>
    </location>
</feature>
<evidence type="ECO:0000256" key="4">
    <source>
        <dbReference type="ARBA" id="ARBA00022989"/>
    </source>
</evidence>
<keyword evidence="2" id="KW-1003">Cell membrane</keyword>
<evidence type="ECO:0000256" key="7">
    <source>
        <dbReference type="SAM" id="Phobius"/>
    </source>
</evidence>
<evidence type="ECO:0000256" key="5">
    <source>
        <dbReference type="ARBA" id="ARBA00023136"/>
    </source>
</evidence>
<dbReference type="RefSeq" id="WP_035161298.1">
    <property type="nucleotide sequence ID" value="NZ_AZTB01000001.1"/>
</dbReference>
<protein>
    <recommendedName>
        <fullName evidence="8">Threonine/serine exporter-like N-terminal domain-containing protein</fullName>
    </recommendedName>
</protein>
<evidence type="ECO:0000313" key="9">
    <source>
        <dbReference type="EMBL" id="KGG81497.1"/>
    </source>
</evidence>
<organism evidence="9 10">
    <name type="scientific">Caloranaerobacter azorensis H53214</name>
    <dbReference type="NCBI Taxonomy" id="1156417"/>
    <lineage>
        <taxon>Bacteria</taxon>
        <taxon>Bacillati</taxon>
        <taxon>Bacillota</taxon>
        <taxon>Tissierellia</taxon>
        <taxon>Tissierellales</taxon>
        <taxon>Thermohalobacteraceae</taxon>
        <taxon>Caloranaerobacter</taxon>
    </lineage>
</organism>
<feature type="transmembrane region" description="Helical" evidence="7">
    <location>
        <begin position="197"/>
        <end position="215"/>
    </location>
</feature>
<feature type="transmembrane region" description="Helical" evidence="7">
    <location>
        <begin position="167"/>
        <end position="191"/>
    </location>
</feature>
<gene>
    <name evidence="9" type="ORF">Y919_00605</name>
</gene>
<keyword evidence="4 7" id="KW-1133">Transmembrane helix</keyword>
<dbReference type="InterPro" id="IPR050539">
    <property type="entry name" value="ThrE_Dicarb/AminoAcid_Exp"/>
</dbReference>
<evidence type="ECO:0000256" key="1">
    <source>
        <dbReference type="ARBA" id="ARBA00004651"/>
    </source>
</evidence>
<name>A0A096BKX2_9FIRM</name>
<comment type="subcellular location">
    <subcellularLocation>
        <location evidence="1">Cell membrane</location>
        <topology evidence="1">Multi-pass membrane protein</topology>
    </subcellularLocation>
</comment>
<dbReference type="InterPro" id="IPR010619">
    <property type="entry name" value="ThrE-like_N"/>
</dbReference>
<evidence type="ECO:0000256" key="3">
    <source>
        <dbReference type="ARBA" id="ARBA00022692"/>
    </source>
</evidence>
<dbReference type="STRING" id="1156417.Y919_00605"/>
<dbReference type="GO" id="GO:0022857">
    <property type="term" value="F:transmembrane transporter activity"/>
    <property type="evidence" value="ECO:0007669"/>
    <property type="project" value="InterPro"/>
</dbReference>
<dbReference type="Proteomes" id="UP000029622">
    <property type="component" value="Unassembled WGS sequence"/>
</dbReference>
<comment type="similarity">
    <text evidence="6">Belongs to the ThrE exporter (TC 2.A.79) family.</text>
</comment>
<dbReference type="GO" id="GO:0005886">
    <property type="term" value="C:plasma membrane"/>
    <property type="evidence" value="ECO:0007669"/>
    <property type="project" value="UniProtKB-SubCell"/>
</dbReference>
<dbReference type="Pfam" id="PF06738">
    <property type="entry name" value="ThrE"/>
    <property type="match status" value="1"/>
</dbReference>
<evidence type="ECO:0000313" key="10">
    <source>
        <dbReference type="Proteomes" id="UP000029622"/>
    </source>
</evidence>
<sequence>MESLNDVKRLLVMAILAGKVMLKNGAETYRVEDTIKRICKSRNIDFAEAFVTPTGIFLSVEYKGEVLTYIKRIKSIKFDLNKIALVNEFSRQFVNSNMSIDKGFEILNDIDNIKTYPKSLRLIFGGFAGSFFTLLFKGSFTDFVSTFIISSILVIVMEFLNRKNFTFFLSNIIGSSIVTILSIISVTLGFGTDMDKIIIGSIMLLVPGVAITNAIRDSISGDFLSGISRGLEAIIVATAIAFGVGATLKISFILFGGM</sequence>
<dbReference type="AlphaFoldDB" id="A0A096BKX2"/>
<dbReference type="PANTHER" id="PTHR34390">
    <property type="entry name" value="UPF0442 PROTEIN YJJB-RELATED"/>
    <property type="match status" value="1"/>
</dbReference>